<name>G3IWR8_METTV</name>
<dbReference type="STRING" id="697282.Mettu_1967"/>
<accession>G3IWR8</accession>
<dbReference type="HOGENOM" id="CLU_2246895_0_0_6"/>
<dbReference type="EMBL" id="JH109152">
    <property type="protein sequence ID" value="EGW23127.1"/>
    <property type="molecule type" value="Genomic_DNA"/>
</dbReference>
<protein>
    <submittedName>
        <fullName evidence="1">Uncharacterized protein</fullName>
    </submittedName>
</protein>
<organism evidence="1 2">
    <name type="scientific">Methylobacter tundripaludum (strain ATCC BAA-1195 / DSM 17260 / SV96)</name>
    <dbReference type="NCBI Taxonomy" id="697282"/>
    <lineage>
        <taxon>Bacteria</taxon>
        <taxon>Pseudomonadati</taxon>
        <taxon>Pseudomonadota</taxon>
        <taxon>Gammaproteobacteria</taxon>
        <taxon>Methylococcales</taxon>
        <taxon>Methylococcaceae</taxon>
        <taxon>Methylobacter</taxon>
    </lineage>
</organism>
<dbReference type="Proteomes" id="UP000004664">
    <property type="component" value="Unassembled WGS sequence"/>
</dbReference>
<dbReference type="AlphaFoldDB" id="G3IWR8"/>
<sequence length="104" mass="11611">MTRLVLVQVINYPSFSVHFPDQNSIGTDGQFQIGANTLSVLRLTFFGKLPIFIIIKRPVATGRNWPTLASHDRQDSTHCCHSDIDLSFPIPVIGKVEISTQSRC</sequence>
<proteinExistence type="predicted"/>
<keyword evidence="2" id="KW-1185">Reference proteome</keyword>
<gene>
    <name evidence="1" type="ORF">Mettu_1967</name>
</gene>
<evidence type="ECO:0000313" key="1">
    <source>
        <dbReference type="EMBL" id="EGW23127.1"/>
    </source>
</evidence>
<evidence type="ECO:0000313" key="2">
    <source>
        <dbReference type="Proteomes" id="UP000004664"/>
    </source>
</evidence>
<reference evidence="1 2" key="1">
    <citation type="submission" date="2011-06" db="EMBL/GenBank/DDBJ databases">
        <title>Genomic sequence of Methylobacter tundripaludum SV96.</title>
        <authorList>
            <consortium name="US DOE Joint Genome Institute"/>
            <person name="Lucas S."/>
            <person name="Han J."/>
            <person name="Lapidus A."/>
            <person name="Cheng J.-F."/>
            <person name="Goodwin L."/>
            <person name="Pitluck S."/>
            <person name="Held B."/>
            <person name="Detter J.C."/>
            <person name="Han C."/>
            <person name="Tapia R."/>
            <person name="Land M."/>
            <person name="Hauser L."/>
            <person name="Kyrpides N."/>
            <person name="Ivanova N."/>
            <person name="Ovchinnikova G."/>
            <person name="Pagani I."/>
            <person name="Klotz M.G."/>
            <person name="Dispirito A.A."/>
            <person name="Murrell J.C."/>
            <person name="Dunfield P."/>
            <person name="Kalyuzhnaya M.G."/>
            <person name="Svenning M."/>
            <person name="Trotsenko Y.A."/>
            <person name="Stein L.Y."/>
            <person name="Woyke T."/>
        </authorList>
    </citation>
    <scope>NUCLEOTIDE SEQUENCE [LARGE SCALE GENOMIC DNA]</scope>
    <source>
        <strain evidence="2">ATCC BAA-1195 / DSM 17260 / SV96</strain>
    </source>
</reference>